<reference evidence="1 2" key="1">
    <citation type="submission" date="2019-02" db="EMBL/GenBank/DDBJ databases">
        <title>Bacterial novel species Mucilaginibacter sp. 17JY9-4 isolated from soil.</title>
        <authorList>
            <person name="Jung H.-Y."/>
        </authorList>
    </citation>
    <scope>NUCLEOTIDE SEQUENCE [LARGE SCALE GENOMIC DNA]</scope>
    <source>
        <strain evidence="1 2">17JY9-4</strain>
    </source>
</reference>
<proteinExistence type="predicted"/>
<dbReference type="EMBL" id="SEWG01000002">
    <property type="protein sequence ID" value="RYU91340.1"/>
    <property type="molecule type" value="Genomic_DNA"/>
</dbReference>
<dbReference type="AlphaFoldDB" id="A0A4V1ZC41"/>
<evidence type="ECO:0000313" key="2">
    <source>
        <dbReference type="Proteomes" id="UP000293331"/>
    </source>
</evidence>
<gene>
    <name evidence="1" type="ORF">EWM62_05205</name>
</gene>
<name>A0A4V1ZC41_9SPHI</name>
<dbReference type="Proteomes" id="UP000293331">
    <property type="component" value="Unassembled WGS sequence"/>
</dbReference>
<evidence type="ECO:0000313" key="1">
    <source>
        <dbReference type="EMBL" id="RYU91340.1"/>
    </source>
</evidence>
<keyword evidence="2" id="KW-1185">Reference proteome</keyword>
<comment type="caution">
    <text evidence="1">The sequence shown here is derived from an EMBL/GenBank/DDBJ whole genome shotgun (WGS) entry which is preliminary data.</text>
</comment>
<dbReference type="RefSeq" id="WP_129875599.1">
    <property type="nucleotide sequence ID" value="NZ_SEWG01000002.1"/>
</dbReference>
<accession>A0A4V1ZC41</accession>
<organism evidence="1 2">
    <name type="scientific">Mucilaginibacter terrigena</name>
    <dbReference type="NCBI Taxonomy" id="2492395"/>
    <lineage>
        <taxon>Bacteria</taxon>
        <taxon>Pseudomonadati</taxon>
        <taxon>Bacteroidota</taxon>
        <taxon>Sphingobacteriia</taxon>
        <taxon>Sphingobacteriales</taxon>
        <taxon>Sphingobacteriaceae</taxon>
        <taxon>Mucilaginibacter</taxon>
    </lineage>
</organism>
<sequence>MEVESTEILSLSAALGLNGSQPVSLCISAIITSIITPIKKMKAQPFPALTPGSGVVGAFAGELSFTLFCFGCPGCGGSAVGAKTLPQ</sequence>
<protein>
    <submittedName>
        <fullName evidence="1">Uncharacterized protein</fullName>
    </submittedName>
</protein>